<keyword evidence="1" id="KW-0472">Membrane</keyword>
<organism evidence="2 3">
    <name type="scientific">Microbacterium foliorum</name>
    <dbReference type="NCBI Taxonomy" id="104336"/>
    <lineage>
        <taxon>Bacteria</taxon>
        <taxon>Bacillati</taxon>
        <taxon>Actinomycetota</taxon>
        <taxon>Actinomycetes</taxon>
        <taxon>Micrococcales</taxon>
        <taxon>Microbacteriaceae</taxon>
        <taxon>Microbacterium</taxon>
    </lineage>
</organism>
<evidence type="ECO:0000313" key="2">
    <source>
        <dbReference type="EMBL" id="MDR6142378.1"/>
    </source>
</evidence>
<evidence type="ECO:0008006" key="4">
    <source>
        <dbReference type="Google" id="ProtNLM"/>
    </source>
</evidence>
<name>A0ABU1HQQ8_9MICO</name>
<evidence type="ECO:0000256" key="1">
    <source>
        <dbReference type="SAM" id="Phobius"/>
    </source>
</evidence>
<accession>A0ABU1HQQ8</accession>
<keyword evidence="1" id="KW-0812">Transmembrane</keyword>
<gene>
    <name evidence="2" type="ORF">QE375_001932</name>
</gene>
<reference evidence="2 3" key="1">
    <citation type="submission" date="2023-08" db="EMBL/GenBank/DDBJ databases">
        <title>Functional and genomic diversity of the sorghum phyllosphere microbiome.</title>
        <authorList>
            <person name="Shade A."/>
        </authorList>
    </citation>
    <scope>NUCLEOTIDE SEQUENCE [LARGE SCALE GENOMIC DNA]</scope>
    <source>
        <strain evidence="2 3">SORGH_AS_0445</strain>
    </source>
</reference>
<feature type="transmembrane region" description="Helical" evidence="1">
    <location>
        <begin position="20"/>
        <end position="38"/>
    </location>
</feature>
<evidence type="ECO:0000313" key="3">
    <source>
        <dbReference type="Proteomes" id="UP001249291"/>
    </source>
</evidence>
<protein>
    <recommendedName>
        <fullName evidence="4">Holin</fullName>
    </recommendedName>
</protein>
<sequence>MSMSTQTPNVVVQNPSVRKAAGIVLGAVGIILGTAVVVDGATAAFDITEITTPITAGYLYLSSLFGLAVTVPNVPTPRALLRRDLR</sequence>
<proteinExistence type="predicted"/>
<dbReference type="EMBL" id="JAVIZQ010000001">
    <property type="protein sequence ID" value="MDR6142378.1"/>
    <property type="molecule type" value="Genomic_DNA"/>
</dbReference>
<dbReference type="Proteomes" id="UP001249291">
    <property type="component" value="Unassembled WGS sequence"/>
</dbReference>
<comment type="caution">
    <text evidence="2">The sequence shown here is derived from an EMBL/GenBank/DDBJ whole genome shotgun (WGS) entry which is preliminary data.</text>
</comment>
<feature type="transmembrane region" description="Helical" evidence="1">
    <location>
        <begin position="58"/>
        <end position="76"/>
    </location>
</feature>
<dbReference type="RefSeq" id="WP_309690292.1">
    <property type="nucleotide sequence ID" value="NZ_JAVIZQ010000001.1"/>
</dbReference>
<keyword evidence="1" id="KW-1133">Transmembrane helix</keyword>
<keyword evidence="3" id="KW-1185">Reference proteome</keyword>